<evidence type="ECO:0000313" key="1">
    <source>
        <dbReference type="EMBL" id="KAK3051347.1"/>
    </source>
</evidence>
<protein>
    <submittedName>
        <fullName evidence="1">Uncharacterized protein</fullName>
    </submittedName>
</protein>
<comment type="caution">
    <text evidence="1">The sequence shown here is derived from an EMBL/GenBank/DDBJ whole genome shotgun (WGS) entry which is preliminary data.</text>
</comment>
<sequence length="131" mass="15177">MEQNGPAAASFTRAYSELIELFNEDKFADARQGAHSLLEKDIPRYLRISTCSLMLKTLEREYADDYRFCAEYRLRHPERFMDLSRLTAPGGADCETDEFLAWRRVGMDQFKRARASLRAKPDLGRETETSD</sequence>
<keyword evidence="2" id="KW-1185">Reference proteome</keyword>
<dbReference type="EMBL" id="JAWDJX010000026">
    <property type="protein sequence ID" value="KAK3051347.1"/>
    <property type="molecule type" value="Genomic_DNA"/>
</dbReference>
<dbReference type="Proteomes" id="UP001271007">
    <property type="component" value="Unassembled WGS sequence"/>
</dbReference>
<accession>A0AAJ0DJ20</accession>
<proteinExistence type="predicted"/>
<reference evidence="1" key="1">
    <citation type="submission" date="2023-04" db="EMBL/GenBank/DDBJ databases">
        <title>Black Yeasts Isolated from many extreme environments.</title>
        <authorList>
            <person name="Coleine C."/>
            <person name="Stajich J.E."/>
            <person name="Selbmann L."/>
        </authorList>
    </citation>
    <scope>NUCLEOTIDE SEQUENCE</scope>
    <source>
        <strain evidence="1">CCFEE 5312</strain>
    </source>
</reference>
<gene>
    <name evidence="1" type="ORF">LTR09_007370</name>
</gene>
<evidence type="ECO:0000313" key="2">
    <source>
        <dbReference type="Proteomes" id="UP001271007"/>
    </source>
</evidence>
<dbReference type="AlphaFoldDB" id="A0AAJ0DJ20"/>
<name>A0AAJ0DJ20_9PEZI</name>
<organism evidence="1 2">
    <name type="scientific">Extremus antarcticus</name>
    <dbReference type="NCBI Taxonomy" id="702011"/>
    <lineage>
        <taxon>Eukaryota</taxon>
        <taxon>Fungi</taxon>
        <taxon>Dikarya</taxon>
        <taxon>Ascomycota</taxon>
        <taxon>Pezizomycotina</taxon>
        <taxon>Dothideomycetes</taxon>
        <taxon>Dothideomycetidae</taxon>
        <taxon>Mycosphaerellales</taxon>
        <taxon>Extremaceae</taxon>
        <taxon>Extremus</taxon>
    </lineage>
</organism>